<comment type="caution">
    <text evidence="2">The sequence shown here is derived from an EMBL/GenBank/DDBJ whole genome shotgun (WGS) entry which is preliminary data.</text>
</comment>
<proteinExistence type="predicted"/>
<dbReference type="AlphaFoldDB" id="A0ABD1DA44"/>
<dbReference type="Gene3D" id="3.40.50.300">
    <property type="entry name" value="P-loop containing nucleotide triphosphate hydrolases"/>
    <property type="match status" value="2"/>
</dbReference>
<dbReference type="SUPFAM" id="SSF52540">
    <property type="entry name" value="P-loop containing nucleoside triphosphate hydrolases"/>
    <property type="match status" value="2"/>
</dbReference>
<evidence type="ECO:0000313" key="3">
    <source>
        <dbReference type="Proteomes" id="UP001562425"/>
    </source>
</evidence>
<dbReference type="SMART" id="SM00382">
    <property type="entry name" value="AAA"/>
    <property type="match status" value="2"/>
</dbReference>
<protein>
    <recommendedName>
        <fullName evidence="1">AAA+ ATPase domain-containing protein</fullName>
    </recommendedName>
</protein>
<name>A0ABD1DA44_CULPP</name>
<dbReference type="InterPro" id="IPR003959">
    <property type="entry name" value="ATPase_AAA_core"/>
</dbReference>
<dbReference type="EMBL" id="JBEHCU010007173">
    <property type="protein sequence ID" value="KAL1395369.1"/>
    <property type="molecule type" value="Genomic_DNA"/>
</dbReference>
<gene>
    <name evidence="2" type="ORF">pipiens_011311</name>
</gene>
<reference evidence="2 3" key="1">
    <citation type="submission" date="2024-05" db="EMBL/GenBank/DDBJ databases">
        <title>Culex pipiens pipiens assembly and annotation.</title>
        <authorList>
            <person name="Alout H."/>
            <person name="Durand T."/>
        </authorList>
    </citation>
    <scope>NUCLEOTIDE SEQUENCE [LARGE SCALE GENOMIC DNA]</scope>
    <source>
        <strain evidence="2">HA-2024</strain>
        <tissue evidence="2">Whole body</tissue>
    </source>
</reference>
<dbReference type="InterPro" id="IPR041569">
    <property type="entry name" value="AAA_lid_3"/>
</dbReference>
<dbReference type="Pfam" id="PF17862">
    <property type="entry name" value="AAA_lid_3"/>
    <property type="match status" value="1"/>
</dbReference>
<dbReference type="Pfam" id="PF00004">
    <property type="entry name" value="AAA"/>
    <property type="match status" value="2"/>
</dbReference>
<evidence type="ECO:0000313" key="2">
    <source>
        <dbReference type="EMBL" id="KAL1395369.1"/>
    </source>
</evidence>
<dbReference type="PANTHER" id="PTHR23077:SF194">
    <property type="entry name" value="ATPASE FAMILY GENE 2 PROTEIN HOMOLOG B"/>
    <property type="match status" value="1"/>
</dbReference>
<dbReference type="PANTHER" id="PTHR23077">
    <property type="entry name" value="AAA-FAMILY ATPASE"/>
    <property type="match status" value="1"/>
</dbReference>
<sequence length="712" mass="78769">MPPEPIPINHPVTPDSGHLLRTPQICEISSSLLPGMRRGFQWDRFLRDAVCYVDESVELVGDVHEKGGDDPMIASLEAVDEPLCRFESVLLDVRLDCAKVDQELIRTRGELVDLLKDLLVPYCFAESCAITLSDLENESYGIVGVTVRRAVGTGKYGQIQRETRVEIDRMLFHDSRGSKPLGGLVGSLEAVRGCLSEKRNENVLLAGPPGSGKYSLVKIVAREGNHPLFEIRGLDFIKSLPGETESELRKTFERLEQFTKLVDVPNKSILLVKDVDRLCPKVSNKRGEDVANISRISSQFTALLDKFHNQAGKMIVVGTTSSLENLDQRVRRPGRLGVEVFIRMASENDRRQIVEAVLLQSGATFEPEIVEEIIRRTPGYVGADLELLVHTLQRTRCRQPSLNIQQLLDESLKKIRPTALRNSIGLITGLKESLDTIGGMESLKKTLRVSILGPLQNPAAFRRFGMSPLKGILLYGPPGCAKTTIARCLAAESRMTFLSVSAAEIYSPYVGDAEKLITKLFNQARQSAPAVIFLDEIDSLVGNRGSQGVRGPNDVNIRILSTLLIEMDGIGGSVQSSIATSEDSRNILVIAATNRPDMIDDALLRPGRLTKLIHVPAPDRVARLAILRKVSEKVPLDQDVHLEELADLTERYSGADLQNLCGQAALHAAALDEAVEKVRMEHFRHVLGESRPSLTSGQIEWYEKFETRHRVL</sequence>
<keyword evidence="3" id="KW-1185">Reference proteome</keyword>
<dbReference type="Gene3D" id="1.10.8.60">
    <property type="match status" value="2"/>
</dbReference>
<feature type="domain" description="AAA+ ATPase" evidence="1">
    <location>
        <begin position="199"/>
        <end position="346"/>
    </location>
</feature>
<dbReference type="Proteomes" id="UP001562425">
    <property type="component" value="Unassembled WGS sequence"/>
</dbReference>
<feature type="domain" description="AAA+ ATPase" evidence="1">
    <location>
        <begin position="468"/>
        <end position="619"/>
    </location>
</feature>
<evidence type="ECO:0000259" key="1">
    <source>
        <dbReference type="SMART" id="SM00382"/>
    </source>
</evidence>
<accession>A0ABD1DA44</accession>
<organism evidence="2 3">
    <name type="scientific">Culex pipiens pipiens</name>
    <name type="common">Northern house mosquito</name>
    <dbReference type="NCBI Taxonomy" id="38569"/>
    <lineage>
        <taxon>Eukaryota</taxon>
        <taxon>Metazoa</taxon>
        <taxon>Ecdysozoa</taxon>
        <taxon>Arthropoda</taxon>
        <taxon>Hexapoda</taxon>
        <taxon>Insecta</taxon>
        <taxon>Pterygota</taxon>
        <taxon>Neoptera</taxon>
        <taxon>Endopterygota</taxon>
        <taxon>Diptera</taxon>
        <taxon>Nematocera</taxon>
        <taxon>Culicoidea</taxon>
        <taxon>Culicidae</taxon>
        <taxon>Culicinae</taxon>
        <taxon>Culicini</taxon>
        <taxon>Culex</taxon>
        <taxon>Culex</taxon>
    </lineage>
</organism>
<dbReference type="InterPro" id="IPR050168">
    <property type="entry name" value="AAA_ATPase_domain"/>
</dbReference>
<dbReference type="InterPro" id="IPR003593">
    <property type="entry name" value="AAA+_ATPase"/>
</dbReference>
<dbReference type="FunFam" id="3.40.50.300:FF:001440">
    <property type="entry name" value="ATPase, AAA family protein"/>
    <property type="match status" value="1"/>
</dbReference>
<dbReference type="InterPro" id="IPR027417">
    <property type="entry name" value="P-loop_NTPase"/>
</dbReference>
<dbReference type="InterPro" id="IPR003960">
    <property type="entry name" value="ATPase_AAA_CS"/>
</dbReference>
<dbReference type="PROSITE" id="PS00674">
    <property type="entry name" value="AAA"/>
    <property type="match status" value="1"/>
</dbReference>